<gene>
    <name evidence="1" type="ORF">PSFLO_00300</name>
</gene>
<dbReference type="PANTHER" id="PTHR10285">
    <property type="entry name" value="URIDINE KINASE"/>
    <property type="match status" value="1"/>
</dbReference>
<protein>
    <submittedName>
        <fullName evidence="1">Related to YFH7 - putative kinase</fullName>
    </submittedName>
</protein>
<dbReference type="Proteomes" id="UP000323386">
    <property type="component" value="Unassembled WGS sequence"/>
</dbReference>
<evidence type="ECO:0000313" key="2">
    <source>
        <dbReference type="Proteomes" id="UP000323386"/>
    </source>
</evidence>
<dbReference type="OrthoDB" id="6362633at2759"/>
<dbReference type="SUPFAM" id="SSF52540">
    <property type="entry name" value="P-loop containing nucleoside triphosphate hydrolases"/>
    <property type="match status" value="1"/>
</dbReference>
<evidence type="ECO:0000313" key="1">
    <source>
        <dbReference type="EMBL" id="SPO34829.1"/>
    </source>
</evidence>
<name>A0A5C3EUN5_9BASI</name>
<dbReference type="InterPro" id="IPR027417">
    <property type="entry name" value="P-loop_NTPase"/>
</dbReference>
<proteinExistence type="predicted"/>
<keyword evidence="1" id="KW-0418">Kinase</keyword>
<keyword evidence="1" id="KW-0808">Transferase</keyword>
<dbReference type="AlphaFoldDB" id="A0A5C3EUN5"/>
<dbReference type="Gene3D" id="3.40.50.300">
    <property type="entry name" value="P-loop containing nucleotide triphosphate hydrolases"/>
    <property type="match status" value="2"/>
</dbReference>
<reference evidence="1 2" key="1">
    <citation type="submission" date="2018-03" db="EMBL/GenBank/DDBJ databases">
        <authorList>
            <person name="Guldener U."/>
        </authorList>
    </citation>
    <scope>NUCLEOTIDE SEQUENCE [LARGE SCALE GENOMIC DNA]</scope>
    <source>
        <strain evidence="1 2">DAOM196992</strain>
    </source>
</reference>
<dbReference type="EMBL" id="OOIP01000001">
    <property type="protein sequence ID" value="SPO34829.1"/>
    <property type="molecule type" value="Genomic_DNA"/>
</dbReference>
<organism evidence="1 2">
    <name type="scientific">Pseudozyma flocculosa</name>
    <dbReference type="NCBI Taxonomy" id="84751"/>
    <lineage>
        <taxon>Eukaryota</taxon>
        <taxon>Fungi</taxon>
        <taxon>Dikarya</taxon>
        <taxon>Basidiomycota</taxon>
        <taxon>Ustilaginomycotina</taxon>
        <taxon>Ustilaginomycetes</taxon>
        <taxon>Ustilaginales</taxon>
        <taxon>Ustilaginaceae</taxon>
        <taxon>Pseudozyma</taxon>
    </lineage>
</organism>
<dbReference type="GO" id="GO:0016301">
    <property type="term" value="F:kinase activity"/>
    <property type="evidence" value="ECO:0007669"/>
    <property type="project" value="UniProtKB-KW"/>
</dbReference>
<sequence length="234" mass="26263">MEAKVDELSKSVLSQLEASPRDHRILIGVCGIPGSGKSSLAQRVVGTLNRLSRSSPHGANNEDDIAILIGMDGWHYTRSALSAFPDPKEAFDRRGAEFTFDSARFARFVQSLRRPGEELRAPSFDHAQKDPIEDDVVVRPCHRAVVVEGLYCNCNVGEWAKAASEFDQRWVCLIARDEARKRLVKRHVVTGVAKDEEEARWRADNNDLPNGDWLMQHLLEPYTIVESIAEPAWS</sequence>
<keyword evidence="2" id="KW-1185">Reference proteome</keyword>
<accession>A0A5C3EUN5</accession>